<keyword evidence="7" id="KW-1185">Reference proteome</keyword>
<keyword evidence="4" id="KW-0732">Signal</keyword>
<comment type="similarity">
    <text evidence="1 2">Belongs to the peptidase A1 family.</text>
</comment>
<dbReference type="InterPro" id="IPR001969">
    <property type="entry name" value="Aspartic_peptidase_AS"/>
</dbReference>
<dbReference type="PANTHER" id="PTHR13683:SF826">
    <property type="entry name" value="ASPARTYL PROTEASE FAMILY PROTEIN 1"/>
    <property type="match status" value="1"/>
</dbReference>
<feature type="chain" id="PRO_5047483983" description="Peptidase A1 domain-containing protein" evidence="4">
    <location>
        <begin position="23"/>
        <end position="514"/>
    </location>
</feature>
<keyword evidence="2" id="KW-0378">Hydrolase</keyword>
<dbReference type="PROSITE" id="PS00141">
    <property type="entry name" value="ASP_PROTEASE"/>
    <property type="match status" value="1"/>
</dbReference>
<dbReference type="Pfam" id="PF14541">
    <property type="entry name" value="TAXi_C"/>
    <property type="match status" value="1"/>
</dbReference>
<comment type="caution">
    <text evidence="6">The sequence shown here is derived from an EMBL/GenBank/DDBJ whole genome shotgun (WGS) entry which is preliminary data.</text>
</comment>
<feature type="region of interest" description="Disordered" evidence="3">
    <location>
        <begin position="456"/>
        <end position="488"/>
    </location>
</feature>
<sequence>MASSSYSLLFLLLLMLSRRCYGFGTFGFDIHHRYSDPVKGILAIDDLPDKGSLQYYASMAHRDRLIHGRRLATSDDSTPLTFFDGNQTYGISSLGFLYYANVSVGTPGLSFLVALDTGSDLFWLPCDSCRSCFHRLQNPSGEDIPLNVYSINESSTGKKVPWNSSLCSQQNRCFFAQSDCCYQALYLSENTLSIGFLVEDLLHLTTDDTQQKAHNATITFGCGERQTGAFSDGAAPNGLFGLGMGNLSVPSTLARERATSNSFSMCFGPDGIGRISFGDTGNSYQEHTPFNLMQSNPTYNISITKVKVGRYDSDLEFTAIFESGASFTYLNEPAYSFISESFNNQTKDKRYSFGYGLPFKYCYEISSYQDDVEVPILNLVMEGGSQFNVTDPIVLLSLPDKARVYCLGIVKSENGNIIGQNFMTGYRIVFDREKNVLGWKPSNCYDLSDSNTLRVNPTSPGVSPAASVNQEATTGNGNNSNVFREPLPPANHSPQLNPFIFAFITVLISFFTAV</sequence>
<dbReference type="InterPro" id="IPR021109">
    <property type="entry name" value="Peptidase_aspartic_dom_sf"/>
</dbReference>
<keyword evidence="2" id="KW-0064">Aspartyl protease</keyword>
<feature type="signal peptide" evidence="4">
    <location>
        <begin position="1"/>
        <end position="22"/>
    </location>
</feature>
<dbReference type="SUPFAM" id="SSF50630">
    <property type="entry name" value="Acid proteases"/>
    <property type="match status" value="1"/>
</dbReference>
<evidence type="ECO:0000256" key="2">
    <source>
        <dbReference type="RuleBase" id="RU000454"/>
    </source>
</evidence>
<evidence type="ECO:0000313" key="6">
    <source>
        <dbReference type="EMBL" id="KAJ9172624.1"/>
    </source>
</evidence>
<dbReference type="PANTHER" id="PTHR13683">
    <property type="entry name" value="ASPARTYL PROTEASES"/>
    <property type="match status" value="1"/>
</dbReference>
<dbReference type="InterPro" id="IPR032861">
    <property type="entry name" value="TAXi_N"/>
</dbReference>
<name>A0ABQ9LX83_HEVBR</name>
<protein>
    <recommendedName>
        <fullName evidence="5">Peptidase A1 domain-containing protein</fullName>
    </recommendedName>
</protein>
<dbReference type="InterPro" id="IPR001461">
    <property type="entry name" value="Aspartic_peptidase_A1"/>
</dbReference>
<evidence type="ECO:0000256" key="1">
    <source>
        <dbReference type="ARBA" id="ARBA00007447"/>
    </source>
</evidence>
<keyword evidence="2" id="KW-0645">Protease</keyword>
<evidence type="ECO:0000256" key="4">
    <source>
        <dbReference type="SAM" id="SignalP"/>
    </source>
</evidence>
<dbReference type="Proteomes" id="UP001174677">
    <property type="component" value="Chromosome 9"/>
</dbReference>
<dbReference type="Pfam" id="PF14543">
    <property type="entry name" value="TAXi_N"/>
    <property type="match status" value="1"/>
</dbReference>
<feature type="compositionally biased region" description="Polar residues" evidence="3">
    <location>
        <begin position="456"/>
        <end position="482"/>
    </location>
</feature>
<feature type="domain" description="Peptidase A1" evidence="5">
    <location>
        <begin position="98"/>
        <end position="440"/>
    </location>
</feature>
<dbReference type="InterPro" id="IPR032799">
    <property type="entry name" value="TAXi_C"/>
</dbReference>
<dbReference type="Gene3D" id="2.40.70.10">
    <property type="entry name" value="Acid Proteases"/>
    <property type="match status" value="2"/>
</dbReference>
<evidence type="ECO:0000313" key="7">
    <source>
        <dbReference type="Proteomes" id="UP001174677"/>
    </source>
</evidence>
<dbReference type="EMBL" id="JARPOI010000009">
    <property type="protein sequence ID" value="KAJ9172624.1"/>
    <property type="molecule type" value="Genomic_DNA"/>
</dbReference>
<accession>A0ABQ9LX83</accession>
<dbReference type="PRINTS" id="PR00792">
    <property type="entry name" value="PEPSIN"/>
</dbReference>
<evidence type="ECO:0000256" key="3">
    <source>
        <dbReference type="SAM" id="MobiDB-lite"/>
    </source>
</evidence>
<evidence type="ECO:0000259" key="5">
    <source>
        <dbReference type="PROSITE" id="PS51767"/>
    </source>
</evidence>
<proteinExistence type="inferred from homology"/>
<gene>
    <name evidence="6" type="ORF">P3X46_015839</name>
</gene>
<dbReference type="InterPro" id="IPR033121">
    <property type="entry name" value="PEPTIDASE_A1"/>
</dbReference>
<organism evidence="6 7">
    <name type="scientific">Hevea brasiliensis</name>
    <name type="common">Para rubber tree</name>
    <name type="synonym">Siphonia brasiliensis</name>
    <dbReference type="NCBI Taxonomy" id="3981"/>
    <lineage>
        <taxon>Eukaryota</taxon>
        <taxon>Viridiplantae</taxon>
        <taxon>Streptophyta</taxon>
        <taxon>Embryophyta</taxon>
        <taxon>Tracheophyta</taxon>
        <taxon>Spermatophyta</taxon>
        <taxon>Magnoliopsida</taxon>
        <taxon>eudicotyledons</taxon>
        <taxon>Gunneridae</taxon>
        <taxon>Pentapetalae</taxon>
        <taxon>rosids</taxon>
        <taxon>fabids</taxon>
        <taxon>Malpighiales</taxon>
        <taxon>Euphorbiaceae</taxon>
        <taxon>Crotonoideae</taxon>
        <taxon>Micrandreae</taxon>
        <taxon>Hevea</taxon>
    </lineage>
</organism>
<reference evidence="6" key="1">
    <citation type="journal article" date="2023" name="Plant Biotechnol. J.">
        <title>Chromosome-level wild Hevea brasiliensis genome provides new tools for genomic-assisted breeding and valuable loci to elevate rubber yield.</title>
        <authorList>
            <person name="Cheng H."/>
            <person name="Song X."/>
            <person name="Hu Y."/>
            <person name="Wu T."/>
            <person name="Yang Q."/>
            <person name="An Z."/>
            <person name="Feng S."/>
            <person name="Deng Z."/>
            <person name="Wu W."/>
            <person name="Zeng X."/>
            <person name="Tu M."/>
            <person name="Wang X."/>
            <person name="Huang H."/>
        </authorList>
    </citation>
    <scope>NUCLEOTIDE SEQUENCE</scope>
    <source>
        <strain evidence="6">MT/VB/25A 57/8</strain>
    </source>
</reference>
<dbReference type="PROSITE" id="PS51767">
    <property type="entry name" value="PEPTIDASE_A1"/>
    <property type="match status" value="1"/>
</dbReference>